<dbReference type="AlphaFoldDB" id="A0A7G2D865"/>
<proteinExistence type="predicted"/>
<gene>
    <name evidence="2" type="ORF">TIRI35C_0932</name>
</gene>
<organism evidence="2 3">
    <name type="scientific">Thermococcus camini</name>
    <dbReference type="NCBI Taxonomy" id="2016373"/>
    <lineage>
        <taxon>Archaea</taxon>
        <taxon>Methanobacteriati</taxon>
        <taxon>Methanobacteriota</taxon>
        <taxon>Thermococci</taxon>
        <taxon>Thermococcales</taxon>
        <taxon>Thermococcaceae</taxon>
        <taxon>Thermococcus</taxon>
    </lineage>
</organism>
<evidence type="ECO:0000313" key="2">
    <source>
        <dbReference type="EMBL" id="CAD5244086.1"/>
    </source>
</evidence>
<dbReference type="InterPro" id="IPR027275">
    <property type="entry name" value="PRC-brl_dom"/>
</dbReference>
<sequence length="69" mass="7702">MVMRLSKLYGKQIYNTRGYYVGYVDEILIDIDRGQGKVLALGLPGEKVGVPYNRVTAIGDIILVKAKEE</sequence>
<dbReference type="InterPro" id="IPR011033">
    <property type="entry name" value="PRC_barrel-like_sf"/>
</dbReference>
<dbReference type="PANTHER" id="PTHR38137:SF1">
    <property type="entry name" value="PRC-BARREL DOMAIN-CONTAINING PROTEIN"/>
    <property type="match status" value="1"/>
</dbReference>
<evidence type="ECO:0000313" key="3">
    <source>
        <dbReference type="Proteomes" id="UP000516304"/>
    </source>
</evidence>
<dbReference type="EMBL" id="LR881183">
    <property type="protein sequence ID" value="CAD5244086.1"/>
    <property type="molecule type" value="Genomic_DNA"/>
</dbReference>
<accession>A0A7G2D865</accession>
<protein>
    <recommendedName>
        <fullName evidence="1">PRC-barrel domain-containing protein</fullName>
    </recommendedName>
</protein>
<evidence type="ECO:0000259" key="1">
    <source>
        <dbReference type="Pfam" id="PF05239"/>
    </source>
</evidence>
<dbReference type="PANTHER" id="PTHR38137">
    <property type="entry name" value="PRC-BARREL DOMAIN PROTEIN"/>
    <property type="match status" value="1"/>
</dbReference>
<dbReference type="Proteomes" id="UP000516304">
    <property type="component" value="Chromosome TIRI35C"/>
</dbReference>
<dbReference type="KEGG" id="tcq:TIRI35C_0932"/>
<dbReference type="Gene3D" id="2.30.30.240">
    <property type="entry name" value="PRC-barrel domain"/>
    <property type="match status" value="1"/>
</dbReference>
<dbReference type="RefSeq" id="WP_188203028.1">
    <property type="nucleotide sequence ID" value="NZ_LR881183.1"/>
</dbReference>
<name>A0A7G2D865_9EURY</name>
<dbReference type="GeneID" id="58918673"/>
<dbReference type="Pfam" id="PF05239">
    <property type="entry name" value="PRC"/>
    <property type="match status" value="1"/>
</dbReference>
<dbReference type="SUPFAM" id="SSF50346">
    <property type="entry name" value="PRC-barrel domain"/>
    <property type="match status" value="1"/>
</dbReference>
<feature type="domain" description="PRC-barrel" evidence="1">
    <location>
        <begin position="2"/>
        <end position="68"/>
    </location>
</feature>
<keyword evidence="3" id="KW-1185">Reference proteome</keyword>
<reference evidence="2 3" key="1">
    <citation type="submission" date="2020-09" db="EMBL/GenBank/DDBJ databases">
        <authorList>
            <person name="Courtine D."/>
        </authorList>
    </citation>
    <scope>NUCLEOTIDE SEQUENCE [LARGE SCALE GENOMIC DNA]</scope>
    <source>
        <strain evidence="2 3">IRI35c</strain>
    </source>
</reference>